<reference evidence="1 2" key="1">
    <citation type="journal article" date="2003" name="Genome Res.">
        <title>Genome analysis of F. nucleatum sub spp vincentii and its comparison with the genome of F. nucleatum ATCC 25586.</title>
        <authorList>
            <person name="Kapatral V."/>
            <person name="Ivanova N."/>
            <person name="Anderson I."/>
            <person name="Reznik G."/>
            <person name="Bhattacharyya A."/>
            <person name="Gardner W.L."/>
            <person name="Mikhailova N."/>
            <person name="Lapidus A."/>
            <person name="Larsen N."/>
            <person name="D'Souza M."/>
            <person name="Walunas T."/>
            <person name="Haselkorn R."/>
            <person name="Overbeek R."/>
            <person name="Kyrpides N."/>
        </authorList>
    </citation>
    <scope>NUCLEOTIDE SEQUENCE [LARGE SCALE GENOMIC DNA]</scope>
    <source>
        <strain evidence="1 2">ATCC 49256</strain>
    </source>
</reference>
<protein>
    <submittedName>
        <fullName evidence="1">Uncharacterized protein</fullName>
    </submittedName>
</protein>
<organism evidence="1 2">
    <name type="scientific">Fusobacterium vincentii ATCC 49256</name>
    <dbReference type="NCBI Taxonomy" id="209882"/>
    <lineage>
        <taxon>Bacteria</taxon>
        <taxon>Fusobacteriati</taxon>
        <taxon>Fusobacteriota</taxon>
        <taxon>Fusobacteriia</taxon>
        <taxon>Fusobacteriales</taxon>
        <taxon>Fusobacteriaceae</taxon>
        <taxon>Fusobacterium</taxon>
    </lineage>
</organism>
<comment type="caution">
    <text evidence="1">The sequence shown here is derived from an EMBL/GenBank/DDBJ whole genome shotgun (WGS) entry which is preliminary data.</text>
</comment>
<name>Q7P6C1_FUSVC</name>
<accession>Q7P6C1</accession>
<proteinExistence type="predicted"/>
<dbReference type="AlphaFoldDB" id="Q7P6C1"/>
<dbReference type="EMBL" id="AABF01000039">
    <property type="protein sequence ID" value="EAA24318.1"/>
    <property type="molecule type" value="Genomic_DNA"/>
</dbReference>
<evidence type="ECO:0000313" key="2">
    <source>
        <dbReference type="Proteomes" id="UP000006454"/>
    </source>
</evidence>
<sequence length="66" mass="7994">MFEQSEFKFFSERVVFKLKNSVSVRDSFFKLSRCASKTIFKKLDLGCKSPFLFVKYYIKFFYNNFS</sequence>
<evidence type="ECO:0000313" key="1">
    <source>
        <dbReference type="EMBL" id="EAA24318.1"/>
    </source>
</evidence>
<dbReference type="Proteomes" id="UP000006454">
    <property type="component" value="Unassembled WGS sequence"/>
</dbReference>
<gene>
    <name evidence="1" type="ORF">FNV1334</name>
</gene>